<dbReference type="SUPFAM" id="SSF46934">
    <property type="entry name" value="UBA-like"/>
    <property type="match status" value="1"/>
</dbReference>
<dbReference type="EMBL" id="JARKIB010000036">
    <property type="protein sequence ID" value="KAJ7761043.1"/>
    <property type="molecule type" value="Genomic_DNA"/>
</dbReference>
<dbReference type="InterPro" id="IPR009060">
    <property type="entry name" value="UBA-like_sf"/>
</dbReference>
<dbReference type="SMART" id="SM00546">
    <property type="entry name" value="CUE"/>
    <property type="match status" value="1"/>
</dbReference>
<feature type="compositionally biased region" description="Basic and acidic residues" evidence="1">
    <location>
        <begin position="171"/>
        <end position="181"/>
    </location>
</feature>
<accession>A0AAD7NI69</accession>
<name>A0AAD7NI69_9AGAR</name>
<feature type="compositionally biased region" description="Low complexity" evidence="1">
    <location>
        <begin position="289"/>
        <end position="311"/>
    </location>
</feature>
<proteinExistence type="predicted"/>
<feature type="compositionally biased region" description="Polar residues" evidence="1">
    <location>
        <begin position="245"/>
        <end position="255"/>
    </location>
</feature>
<evidence type="ECO:0000256" key="1">
    <source>
        <dbReference type="SAM" id="MobiDB-lite"/>
    </source>
</evidence>
<reference evidence="3" key="1">
    <citation type="submission" date="2023-03" db="EMBL/GenBank/DDBJ databases">
        <title>Massive genome expansion in bonnet fungi (Mycena s.s.) driven by repeated elements and novel gene families across ecological guilds.</title>
        <authorList>
            <consortium name="Lawrence Berkeley National Laboratory"/>
            <person name="Harder C.B."/>
            <person name="Miyauchi S."/>
            <person name="Viragh M."/>
            <person name="Kuo A."/>
            <person name="Thoen E."/>
            <person name="Andreopoulos B."/>
            <person name="Lu D."/>
            <person name="Skrede I."/>
            <person name="Drula E."/>
            <person name="Henrissat B."/>
            <person name="Morin E."/>
            <person name="Kohler A."/>
            <person name="Barry K."/>
            <person name="LaButti K."/>
            <person name="Morin E."/>
            <person name="Salamov A."/>
            <person name="Lipzen A."/>
            <person name="Mereny Z."/>
            <person name="Hegedus B."/>
            <person name="Baldrian P."/>
            <person name="Stursova M."/>
            <person name="Weitz H."/>
            <person name="Taylor A."/>
            <person name="Grigoriev I.V."/>
            <person name="Nagy L.G."/>
            <person name="Martin F."/>
            <person name="Kauserud H."/>
        </authorList>
    </citation>
    <scope>NUCLEOTIDE SEQUENCE</scope>
    <source>
        <strain evidence="3">CBHHK182m</strain>
    </source>
</reference>
<dbReference type="PROSITE" id="PS51140">
    <property type="entry name" value="CUE"/>
    <property type="match status" value="1"/>
</dbReference>
<keyword evidence="4" id="KW-1185">Reference proteome</keyword>
<feature type="region of interest" description="Disordered" evidence="1">
    <location>
        <begin position="171"/>
        <end position="220"/>
    </location>
</feature>
<dbReference type="Pfam" id="PF02845">
    <property type="entry name" value="CUE"/>
    <property type="match status" value="1"/>
</dbReference>
<dbReference type="GO" id="GO:0006511">
    <property type="term" value="P:ubiquitin-dependent protein catabolic process"/>
    <property type="evidence" value="ECO:0007669"/>
    <property type="project" value="TreeGrafter"/>
</dbReference>
<evidence type="ECO:0000259" key="2">
    <source>
        <dbReference type="PROSITE" id="PS51140"/>
    </source>
</evidence>
<feature type="region of interest" description="Disordered" evidence="1">
    <location>
        <begin position="244"/>
        <end position="414"/>
    </location>
</feature>
<organism evidence="3 4">
    <name type="scientific">Mycena metata</name>
    <dbReference type="NCBI Taxonomy" id="1033252"/>
    <lineage>
        <taxon>Eukaryota</taxon>
        <taxon>Fungi</taxon>
        <taxon>Dikarya</taxon>
        <taxon>Basidiomycota</taxon>
        <taxon>Agaricomycotina</taxon>
        <taxon>Agaricomycetes</taxon>
        <taxon>Agaricomycetidae</taxon>
        <taxon>Agaricales</taxon>
        <taxon>Marasmiineae</taxon>
        <taxon>Mycenaceae</taxon>
        <taxon>Mycena</taxon>
    </lineage>
</organism>
<evidence type="ECO:0000313" key="4">
    <source>
        <dbReference type="Proteomes" id="UP001215598"/>
    </source>
</evidence>
<dbReference type="GO" id="GO:0005737">
    <property type="term" value="C:cytoplasm"/>
    <property type="evidence" value="ECO:0007669"/>
    <property type="project" value="TreeGrafter"/>
</dbReference>
<feature type="compositionally biased region" description="Low complexity" evidence="1">
    <location>
        <begin position="70"/>
        <end position="88"/>
    </location>
</feature>
<feature type="compositionally biased region" description="Pro residues" evidence="1">
    <location>
        <begin position="57"/>
        <end position="69"/>
    </location>
</feature>
<gene>
    <name evidence="3" type="ORF">B0H16DRAFT_1531655</name>
</gene>
<dbReference type="Gene3D" id="1.10.8.10">
    <property type="entry name" value="DNA helicase RuvA subunit, C-terminal domain"/>
    <property type="match status" value="1"/>
</dbReference>
<dbReference type="InterPro" id="IPR003892">
    <property type="entry name" value="CUE"/>
</dbReference>
<dbReference type="CDD" id="cd14279">
    <property type="entry name" value="CUE"/>
    <property type="match status" value="1"/>
</dbReference>
<comment type="caution">
    <text evidence="3">The sequence shown here is derived from an EMBL/GenBank/DDBJ whole genome shotgun (WGS) entry which is preliminary data.</text>
</comment>
<sequence>MSDSTPVEEPAVTKAENADTEATATSTSTTTDTSAVSGAGAAESPASDATTHAPTATDPPPTEPTPPPATTEIIPPAATPEPTATATPAAPPREREMVADARLGVLRAMFPDFDDSLLQSVLDSVNGNTDRAIDALLGMSDPDYTSDAPQAQAEVPLSQEALDEQLARTLMLEDQRQEHAWRAQQPPQNPQQQRPQQQRRATGDSGGGGDAMQEFQETFNKFAESGKKTIGSLFSKVKAKIQEFDQPTANSSSSGDPYGDPYHGSAEAYERAGQSQQQQSPFPPASRHAQTAQYQPRQTPAQQQVQQQRAAMPAYYDPNAGGDDEDPDIVLVGEGGRGYDATPTTPAGVSAGSPPLPTTNTGAPALDGGKLGMLPKRPVSLLRPNEPGAGGHGAPPSSDDDEDALEYAESPFGK</sequence>
<feature type="compositionally biased region" description="Low complexity" evidence="1">
    <location>
        <begin position="20"/>
        <end position="56"/>
    </location>
</feature>
<feature type="region of interest" description="Disordered" evidence="1">
    <location>
        <begin position="1"/>
        <end position="95"/>
    </location>
</feature>
<feature type="domain" description="CUE" evidence="2">
    <location>
        <begin position="98"/>
        <end position="141"/>
    </location>
</feature>
<evidence type="ECO:0000313" key="3">
    <source>
        <dbReference type="EMBL" id="KAJ7761043.1"/>
    </source>
</evidence>
<dbReference type="PANTHER" id="PTHR16461">
    <property type="entry name" value="TOLL-INTERACTING PROTEIN"/>
    <property type="match status" value="1"/>
</dbReference>
<dbReference type="Proteomes" id="UP001215598">
    <property type="component" value="Unassembled WGS sequence"/>
</dbReference>
<dbReference type="GO" id="GO:0043130">
    <property type="term" value="F:ubiquitin binding"/>
    <property type="evidence" value="ECO:0007669"/>
    <property type="project" value="InterPro"/>
</dbReference>
<protein>
    <recommendedName>
        <fullName evidence="2">CUE domain-containing protein</fullName>
    </recommendedName>
</protein>
<dbReference type="PANTHER" id="PTHR16461:SF5">
    <property type="entry name" value="TOLL-INTERACTING PROTEIN"/>
    <property type="match status" value="1"/>
</dbReference>
<feature type="compositionally biased region" description="Low complexity" evidence="1">
    <location>
        <begin position="182"/>
        <end position="200"/>
    </location>
</feature>
<dbReference type="AlphaFoldDB" id="A0AAD7NI69"/>
<dbReference type="GO" id="GO:0031624">
    <property type="term" value="F:ubiquitin conjugating enzyme binding"/>
    <property type="evidence" value="ECO:0007669"/>
    <property type="project" value="TreeGrafter"/>
</dbReference>